<dbReference type="SUPFAM" id="SSF53850">
    <property type="entry name" value="Periplasmic binding protein-like II"/>
    <property type="match status" value="1"/>
</dbReference>
<dbReference type="AlphaFoldDB" id="A0A3A3FIQ0"/>
<dbReference type="PANTHER" id="PTHR42928">
    <property type="entry name" value="TRICARBOXYLATE-BINDING PROTEIN"/>
    <property type="match status" value="1"/>
</dbReference>
<feature type="signal peptide" evidence="2">
    <location>
        <begin position="1"/>
        <end position="34"/>
    </location>
</feature>
<proteinExistence type="inferred from homology"/>
<dbReference type="PIRSF" id="PIRSF017082">
    <property type="entry name" value="YflP"/>
    <property type="match status" value="1"/>
</dbReference>
<reference evidence="4" key="1">
    <citation type="submission" date="2018-09" db="EMBL/GenBank/DDBJ databases">
        <authorList>
            <person name="Zhu H."/>
        </authorList>
    </citation>
    <scope>NUCLEOTIDE SEQUENCE [LARGE SCALE GENOMIC DNA]</scope>
    <source>
        <strain evidence="4">K1R23-30</strain>
    </source>
</reference>
<feature type="chain" id="PRO_5017191808" evidence="2">
    <location>
        <begin position="35"/>
        <end position="336"/>
    </location>
</feature>
<dbReference type="Gene3D" id="3.40.190.150">
    <property type="entry name" value="Bordetella uptake gene, domain 1"/>
    <property type="match status" value="1"/>
</dbReference>
<evidence type="ECO:0000313" key="3">
    <source>
        <dbReference type="EMBL" id="RJF92268.1"/>
    </source>
</evidence>
<dbReference type="InterPro" id="IPR042100">
    <property type="entry name" value="Bug_dom1"/>
</dbReference>
<dbReference type="Gene3D" id="3.40.190.10">
    <property type="entry name" value="Periplasmic binding protein-like II"/>
    <property type="match status" value="1"/>
</dbReference>
<accession>A0A3A3FIQ0</accession>
<protein>
    <submittedName>
        <fullName evidence="3">Tripartite tricarboxylate transporter substrate binding protein</fullName>
    </submittedName>
</protein>
<dbReference type="CDD" id="cd13578">
    <property type="entry name" value="PBP2_Bug27"/>
    <property type="match status" value="1"/>
</dbReference>
<comment type="caution">
    <text evidence="3">The sequence shown here is derived from an EMBL/GenBank/DDBJ whole genome shotgun (WGS) entry which is preliminary data.</text>
</comment>
<name>A0A3A3FIQ0_9BURK</name>
<dbReference type="Pfam" id="PF03401">
    <property type="entry name" value="TctC"/>
    <property type="match status" value="1"/>
</dbReference>
<dbReference type="EMBL" id="QYUO01000003">
    <property type="protein sequence ID" value="RJF92268.1"/>
    <property type="molecule type" value="Genomic_DNA"/>
</dbReference>
<dbReference type="InterPro" id="IPR005064">
    <property type="entry name" value="BUG"/>
</dbReference>
<comment type="similarity">
    <text evidence="1">Belongs to the UPF0065 (bug) family.</text>
</comment>
<keyword evidence="2" id="KW-0732">Signal</keyword>
<evidence type="ECO:0000256" key="1">
    <source>
        <dbReference type="ARBA" id="ARBA00006987"/>
    </source>
</evidence>
<sequence>MPPPIKHGDIMHRSLKLAAGFLALGFTLSQPACAQNTPYPSKPIKIILAFPPGGSADLIARLVAPAMSERFGQPVIVENRPGAGGAIAIGAVAKAPPDGYTIGVGAAGALAISGIANKRTLYDPLKDLAPIGIMIQAPFVLVANNAFKPKTIADVIAEGKSKPGTLSVGHGGPGTMMHLSTELFKHMSHVDAVVLPYKGTAPATMDAMAGQISLAMSDIPTALPYIKGGRLKAIAVTSGKRSSSLPDVPTFDESGLPKYSATGWIAMVAPAGTPPAIVQRLNTELVAALNQPAIREKIIASGSDPAPGTPAELSQLMRTEITKWETLINEAKIKIE</sequence>
<dbReference type="Proteomes" id="UP000265955">
    <property type="component" value="Unassembled WGS sequence"/>
</dbReference>
<gene>
    <name evidence="3" type="ORF">D3871_26945</name>
</gene>
<evidence type="ECO:0000313" key="4">
    <source>
        <dbReference type="Proteomes" id="UP000265955"/>
    </source>
</evidence>
<dbReference type="PANTHER" id="PTHR42928:SF5">
    <property type="entry name" value="BLR1237 PROTEIN"/>
    <property type="match status" value="1"/>
</dbReference>
<evidence type="ECO:0000256" key="2">
    <source>
        <dbReference type="SAM" id="SignalP"/>
    </source>
</evidence>
<organism evidence="3 4">
    <name type="scientific">Noviherbaspirillum saxi</name>
    <dbReference type="NCBI Taxonomy" id="2320863"/>
    <lineage>
        <taxon>Bacteria</taxon>
        <taxon>Pseudomonadati</taxon>
        <taxon>Pseudomonadota</taxon>
        <taxon>Betaproteobacteria</taxon>
        <taxon>Burkholderiales</taxon>
        <taxon>Oxalobacteraceae</taxon>
        <taxon>Noviherbaspirillum</taxon>
    </lineage>
</organism>
<keyword evidence="4" id="KW-1185">Reference proteome</keyword>